<dbReference type="Pfam" id="PF03083">
    <property type="entry name" value="MtN3_slv"/>
    <property type="match status" value="1"/>
</dbReference>
<evidence type="ECO:0000313" key="11">
    <source>
        <dbReference type="EMBL" id="VVB09357.1"/>
    </source>
</evidence>
<evidence type="ECO:0000256" key="4">
    <source>
        <dbReference type="ARBA" id="ARBA00022597"/>
    </source>
</evidence>
<dbReference type="EMBL" id="CABITT030000006">
    <property type="protein sequence ID" value="VVB09357.1"/>
    <property type="molecule type" value="Genomic_DNA"/>
</dbReference>
<dbReference type="FunFam" id="1.20.1280.290:FF:000002">
    <property type="entry name" value="Bidirectional sugar transporter SWEET"/>
    <property type="match status" value="1"/>
</dbReference>
<feature type="compositionally biased region" description="Basic and acidic residues" evidence="9">
    <location>
        <begin position="87"/>
        <end position="99"/>
    </location>
</feature>
<accession>A0A565C726</accession>
<name>A0A565C726_9BRAS</name>
<keyword evidence="5 10" id="KW-0812">Transmembrane</keyword>
<dbReference type="GO" id="GO:0016020">
    <property type="term" value="C:membrane"/>
    <property type="evidence" value="ECO:0007669"/>
    <property type="project" value="InterPro"/>
</dbReference>
<evidence type="ECO:0000256" key="10">
    <source>
        <dbReference type="SAM" id="Phobius"/>
    </source>
</evidence>
<keyword evidence="12" id="KW-1185">Reference proteome</keyword>
<dbReference type="InterPro" id="IPR047664">
    <property type="entry name" value="SWEET"/>
</dbReference>
<sequence>MYASPCLKIRDVVRTKSVEYMPFLLSLVCFVNAGIWTAYSLIHKFDYYVFASNATGTFLAAFQLIVYAIYRNKSTPKIDGGGNGGEKPSEIEIQATERV</sequence>
<dbReference type="OrthoDB" id="409725at2759"/>
<evidence type="ECO:0000256" key="3">
    <source>
        <dbReference type="ARBA" id="ARBA00022448"/>
    </source>
</evidence>
<reference evidence="11" key="1">
    <citation type="submission" date="2019-07" db="EMBL/GenBank/DDBJ databases">
        <authorList>
            <person name="Dittberner H."/>
        </authorList>
    </citation>
    <scope>NUCLEOTIDE SEQUENCE [LARGE SCALE GENOMIC DNA]</scope>
</reference>
<feature type="region of interest" description="Disordered" evidence="9">
    <location>
        <begin position="77"/>
        <end position="99"/>
    </location>
</feature>
<proteinExistence type="inferred from homology"/>
<feature type="transmembrane region" description="Helical" evidence="10">
    <location>
        <begin position="48"/>
        <end position="70"/>
    </location>
</feature>
<dbReference type="PANTHER" id="PTHR10791">
    <property type="entry name" value="RAG1-ACTIVATING PROTEIN 1"/>
    <property type="match status" value="1"/>
</dbReference>
<evidence type="ECO:0000313" key="12">
    <source>
        <dbReference type="Proteomes" id="UP000489600"/>
    </source>
</evidence>
<keyword evidence="4" id="KW-0762">Sugar transport</keyword>
<dbReference type="InterPro" id="IPR004316">
    <property type="entry name" value="SWEET_rpt"/>
</dbReference>
<dbReference type="AlphaFoldDB" id="A0A565C726"/>
<dbReference type="GO" id="GO:0012505">
    <property type="term" value="C:endomembrane system"/>
    <property type="evidence" value="ECO:0007669"/>
    <property type="project" value="UniProtKB-SubCell"/>
</dbReference>
<evidence type="ECO:0000256" key="2">
    <source>
        <dbReference type="ARBA" id="ARBA00007809"/>
    </source>
</evidence>
<dbReference type="Gene3D" id="1.20.1280.290">
    <property type="match status" value="1"/>
</dbReference>
<comment type="caution">
    <text evidence="11">The sequence shown here is derived from an EMBL/GenBank/DDBJ whole genome shotgun (WGS) entry which is preliminary data.</text>
</comment>
<comment type="subcellular location">
    <subcellularLocation>
        <location evidence="1">Endomembrane system</location>
        <topology evidence="1">Multi-pass membrane protein</topology>
    </subcellularLocation>
</comment>
<evidence type="ECO:0000256" key="1">
    <source>
        <dbReference type="ARBA" id="ARBA00004127"/>
    </source>
</evidence>
<dbReference type="GO" id="GO:0051119">
    <property type="term" value="F:sugar transmembrane transporter activity"/>
    <property type="evidence" value="ECO:0007669"/>
    <property type="project" value="InterPro"/>
</dbReference>
<evidence type="ECO:0000256" key="6">
    <source>
        <dbReference type="ARBA" id="ARBA00022737"/>
    </source>
</evidence>
<comment type="similarity">
    <text evidence="2">Belongs to the SWEET sugar transporter family.</text>
</comment>
<keyword evidence="6" id="KW-0677">Repeat</keyword>
<dbReference type="Proteomes" id="UP000489600">
    <property type="component" value="Unassembled WGS sequence"/>
</dbReference>
<keyword evidence="7 10" id="KW-1133">Transmembrane helix</keyword>
<evidence type="ECO:0000256" key="9">
    <source>
        <dbReference type="SAM" id="MobiDB-lite"/>
    </source>
</evidence>
<evidence type="ECO:0000256" key="5">
    <source>
        <dbReference type="ARBA" id="ARBA00022692"/>
    </source>
</evidence>
<evidence type="ECO:0000256" key="7">
    <source>
        <dbReference type="ARBA" id="ARBA00022989"/>
    </source>
</evidence>
<feature type="transmembrane region" description="Helical" evidence="10">
    <location>
        <begin position="20"/>
        <end position="42"/>
    </location>
</feature>
<evidence type="ECO:0000256" key="8">
    <source>
        <dbReference type="ARBA" id="ARBA00023136"/>
    </source>
</evidence>
<gene>
    <name evidence="11" type="ORF">ANE_LOCUS19801</name>
</gene>
<organism evidence="11 12">
    <name type="scientific">Arabis nemorensis</name>
    <dbReference type="NCBI Taxonomy" id="586526"/>
    <lineage>
        <taxon>Eukaryota</taxon>
        <taxon>Viridiplantae</taxon>
        <taxon>Streptophyta</taxon>
        <taxon>Embryophyta</taxon>
        <taxon>Tracheophyta</taxon>
        <taxon>Spermatophyta</taxon>
        <taxon>Magnoliopsida</taxon>
        <taxon>eudicotyledons</taxon>
        <taxon>Gunneridae</taxon>
        <taxon>Pentapetalae</taxon>
        <taxon>rosids</taxon>
        <taxon>malvids</taxon>
        <taxon>Brassicales</taxon>
        <taxon>Brassicaceae</taxon>
        <taxon>Arabideae</taxon>
        <taxon>Arabis</taxon>
    </lineage>
</organism>
<dbReference type="PANTHER" id="PTHR10791:SF236">
    <property type="entry name" value="BIDIRECTIONAL SUGAR TRANSPORTER SWEET8"/>
    <property type="match status" value="1"/>
</dbReference>
<keyword evidence="8 10" id="KW-0472">Membrane</keyword>
<evidence type="ECO:0008006" key="13">
    <source>
        <dbReference type="Google" id="ProtNLM"/>
    </source>
</evidence>
<dbReference type="GO" id="GO:0051260">
    <property type="term" value="P:protein homooligomerization"/>
    <property type="evidence" value="ECO:0007669"/>
    <property type="project" value="UniProtKB-ARBA"/>
</dbReference>
<protein>
    <recommendedName>
        <fullName evidence="13">Bidirectional sugar transporter SWEET</fullName>
    </recommendedName>
</protein>
<keyword evidence="3" id="KW-0813">Transport</keyword>